<feature type="region of interest" description="Disordered" evidence="1">
    <location>
        <begin position="1"/>
        <end position="24"/>
    </location>
</feature>
<keyword evidence="3" id="KW-1185">Reference proteome</keyword>
<evidence type="ECO:0000313" key="2">
    <source>
        <dbReference type="EMBL" id="MFC4373091.1"/>
    </source>
</evidence>
<organism evidence="2 3">
    <name type="scientific">Nocardia halotolerans</name>
    <dbReference type="NCBI Taxonomy" id="1755878"/>
    <lineage>
        <taxon>Bacteria</taxon>
        <taxon>Bacillati</taxon>
        <taxon>Actinomycetota</taxon>
        <taxon>Actinomycetes</taxon>
        <taxon>Mycobacteriales</taxon>
        <taxon>Nocardiaceae</taxon>
        <taxon>Nocardia</taxon>
    </lineage>
</organism>
<accession>A0ABV8VCW6</accession>
<evidence type="ECO:0000313" key="3">
    <source>
        <dbReference type="Proteomes" id="UP001595844"/>
    </source>
</evidence>
<name>A0ABV8VCW6_9NOCA</name>
<comment type="caution">
    <text evidence="2">The sequence shown here is derived from an EMBL/GenBank/DDBJ whole genome shotgun (WGS) entry which is preliminary data.</text>
</comment>
<dbReference type="Proteomes" id="UP001595844">
    <property type="component" value="Unassembled WGS sequence"/>
</dbReference>
<protein>
    <recommendedName>
        <fullName evidence="4">ESX-1 secretion-associated protein EspA/EspE-like domain-containing protein</fullName>
    </recommendedName>
</protein>
<feature type="compositionally biased region" description="Polar residues" evidence="1">
    <location>
        <begin position="1"/>
        <end position="14"/>
    </location>
</feature>
<evidence type="ECO:0000256" key="1">
    <source>
        <dbReference type="SAM" id="MobiDB-lite"/>
    </source>
</evidence>
<gene>
    <name evidence="2" type="ORF">ACFO5K_03160</name>
</gene>
<dbReference type="RefSeq" id="WP_378555614.1">
    <property type="nucleotide sequence ID" value="NZ_JBHSDL010000004.1"/>
</dbReference>
<dbReference type="EMBL" id="JBHSDL010000004">
    <property type="protein sequence ID" value="MFC4373091.1"/>
    <property type="molecule type" value="Genomic_DNA"/>
</dbReference>
<proteinExistence type="predicted"/>
<sequence>MGFDDPSTTNSLVTPGTDHRNQYEPTESIYVGPLYIGPQPTNMEVTTGTPMGMGTGLTTAEAFWEISEGLEKGDIGLVVLGTAAAGLDIATAMTDPIAYIGGQIISWMLEHIEPARKALESVTGNPAMVKEYAASWVKIQEHMIAVRDDLETALDTGLTNWEGTAAAAYRAKATGLIVQADAAAGAAYGASVATLKMAEIVTGVRTAVRDLLSAVAGSMISWTIELMLSVGTATPLVIAQATTKIASVVAKVAKLMDGLKDAVTDLGAWAVVLKDLIDGVYRAETTGATSH</sequence>
<reference evidence="3" key="1">
    <citation type="journal article" date="2019" name="Int. J. Syst. Evol. Microbiol.">
        <title>The Global Catalogue of Microorganisms (GCM) 10K type strain sequencing project: providing services to taxonomists for standard genome sequencing and annotation.</title>
        <authorList>
            <consortium name="The Broad Institute Genomics Platform"/>
            <consortium name="The Broad Institute Genome Sequencing Center for Infectious Disease"/>
            <person name="Wu L."/>
            <person name="Ma J."/>
        </authorList>
    </citation>
    <scope>NUCLEOTIDE SEQUENCE [LARGE SCALE GENOMIC DNA]</scope>
    <source>
        <strain evidence="3">IBRC-M 10490</strain>
    </source>
</reference>
<evidence type="ECO:0008006" key="4">
    <source>
        <dbReference type="Google" id="ProtNLM"/>
    </source>
</evidence>